<dbReference type="InterPro" id="IPR000847">
    <property type="entry name" value="LysR_HTH_N"/>
</dbReference>
<dbReference type="Pfam" id="PF03466">
    <property type="entry name" value="LysR_substrate"/>
    <property type="match status" value="1"/>
</dbReference>
<organism evidence="6 8">
    <name type="scientific">Orrella dioscoreae</name>
    <dbReference type="NCBI Taxonomy" id="1851544"/>
    <lineage>
        <taxon>Bacteria</taxon>
        <taxon>Pseudomonadati</taxon>
        <taxon>Pseudomonadota</taxon>
        <taxon>Betaproteobacteria</taxon>
        <taxon>Burkholderiales</taxon>
        <taxon>Alcaligenaceae</taxon>
        <taxon>Orrella</taxon>
    </lineage>
</organism>
<proteinExistence type="inferred from homology"/>
<evidence type="ECO:0000256" key="4">
    <source>
        <dbReference type="ARBA" id="ARBA00023163"/>
    </source>
</evidence>
<dbReference type="SUPFAM" id="SSF46785">
    <property type="entry name" value="Winged helix' DNA-binding domain"/>
    <property type="match status" value="1"/>
</dbReference>
<dbReference type="RefSeq" id="WP_067758825.1">
    <property type="nucleotide sequence ID" value="NZ_LT907988.1"/>
</dbReference>
<dbReference type="STRING" id="1851544.ODI_03964"/>
<dbReference type="FunFam" id="3.40.190.290:FF:000001">
    <property type="entry name" value="Transcriptional regulator, LysR family"/>
    <property type="match status" value="1"/>
</dbReference>
<gene>
    <name evidence="6" type="ORF">ODI_03964</name>
    <name evidence="7" type="ORF">ODI_R2460</name>
</gene>
<dbReference type="PANTHER" id="PTHR30537:SF72">
    <property type="entry name" value="LYSR FAMILY TRANSCRIPTIONAL REGULATOR"/>
    <property type="match status" value="1"/>
</dbReference>
<dbReference type="GO" id="GO:0043565">
    <property type="term" value="F:sequence-specific DNA binding"/>
    <property type="evidence" value="ECO:0007669"/>
    <property type="project" value="TreeGrafter"/>
</dbReference>
<name>A0A1C3K7P7_9BURK</name>
<evidence type="ECO:0000313" key="7">
    <source>
        <dbReference type="EMBL" id="SOE50028.1"/>
    </source>
</evidence>
<dbReference type="PROSITE" id="PS50931">
    <property type="entry name" value="HTH_LYSR"/>
    <property type="match status" value="1"/>
</dbReference>
<dbReference type="InterPro" id="IPR058163">
    <property type="entry name" value="LysR-type_TF_proteobact-type"/>
</dbReference>
<evidence type="ECO:0000259" key="5">
    <source>
        <dbReference type="PROSITE" id="PS50931"/>
    </source>
</evidence>
<dbReference type="InterPro" id="IPR005119">
    <property type="entry name" value="LysR_subst-bd"/>
</dbReference>
<reference evidence="6 8" key="1">
    <citation type="submission" date="2016-06" db="EMBL/GenBank/DDBJ databases">
        <authorList>
            <person name="Kjaerup R.B."/>
            <person name="Dalgaard T.S."/>
            <person name="Juul-Madsen H.R."/>
        </authorList>
    </citation>
    <scope>NUCLEOTIDE SEQUENCE [LARGE SCALE GENOMIC DNA]</scope>
    <source>
        <strain evidence="6">Orrdi1</strain>
    </source>
</reference>
<dbReference type="CDD" id="cd08472">
    <property type="entry name" value="PBP2_CrgA_like_3"/>
    <property type="match status" value="1"/>
</dbReference>
<keyword evidence="3" id="KW-0238">DNA-binding</keyword>
<dbReference type="Gene3D" id="3.40.190.290">
    <property type="match status" value="1"/>
</dbReference>
<dbReference type="EMBL" id="LT907988">
    <property type="protein sequence ID" value="SOE50028.1"/>
    <property type="molecule type" value="Genomic_DNA"/>
</dbReference>
<keyword evidence="8" id="KW-1185">Reference proteome</keyword>
<evidence type="ECO:0000313" key="8">
    <source>
        <dbReference type="Proteomes" id="UP000078558"/>
    </source>
</evidence>
<keyword evidence="2" id="KW-0805">Transcription regulation</keyword>
<dbReference type="Gene3D" id="1.10.10.10">
    <property type="entry name" value="Winged helix-like DNA-binding domain superfamily/Winged helix DNA-binding domain"/>
    <property type="match status" value="1"/>
</dbReference>
<evidence type="ECO:0000313" key="6">
    <source>
        <dbReference type="EMBL" id="SBT27377.1"/>
    </source>
</evidence>
<dbReference type="SUPFAM" id="SSF53850">
    <property type="entry name" value="Periplasmic binding protein-like II"/>
    <property type="match status" value="1"/>
</dbReference>
<dbReference type="InterPro" id="IPR036388">
    <property type="entry name" value="WH-like_DNA-bd_sf"/>
</dbReference>
<keyword evidence="4" id="KW-0804">Transcription</keyword>
<dbReference type="InterPro" id="IPR036390">
    <property type="entry name" value="WH_DNA-bd_sf"/>
</dbReference>
<dbReference type="PANTHER" id="PTHR30537">
    <property type="entry name" value="HTH-TYPE TRANSCRIPTIONAL REGULATOR"/>
    <property type="match status" value="1"/>
</dbReference>
<evidence type="ECO:0000256" key="3">
    <source>
        <dbReference type="ARBA" id="ARBA00023125"/>
    </source>
</evidence>
<dbReference type="GO" id="GO:0006351">
    <property type="term" value="P:DNA-templated transcription"/>
    <property type="evidence" value="ECO:0007669"/>
    <property type="project" value="TreeGrafter"/>
</dbReference>
<dbReference type="EMBL" id="FLRC01000053">
    <property type="protein sequence ID" value="SBT27377.1"/>
    <property type="molecule type" value="Genomic_DNA"/>
</dbReference>
<dbReference type="FunFam" id="1.10.10.10:FF:000001">
    <property type="entry name" value="LysR family transcriptional regulator"/>
    <property type="match status" value="1"/>
</dbReference>
<comment type="similarity">
    <text evidence="1">Belongs to the LysR transcriptional regulatory family.</text>
</comment>
<evidence type="ECO:0000256" key="1">
    <source>
        <dbReference type="ARBA" id="ARBA00009437"/>
    </source>
</evidence>
<protein>
    <submittedName>
        <fullName evidence="6">Transcriptional regulator</fullName>
    </submittedName>
</protein>
<accession>A0A1C3K7P7</accession>
<sequence>MDRLDTLQLFVRIVELGSFTLAAQAQGIPRATATHAIKALETRLGARLLARTTRQVRPTLDGQAFHARCLRVLQELDDAESALRATAESPRGTLRLDLHGVHATHIILPRIGEFHARHPRIELVISCGDRLVDLVGEGIDCVVRAGQPRDSTLVARRLANMPEILCASPDYLARHGTPQHPDELPAHQAVGFFSRGNASRYPFSVWRDGEIATFEASGWMSVSDAHSYTEAALAGCGLIQVPHFRVAPFLEAGTLVQVLPQWRCPELPVSVLYPFHRQLVPRLRVFVDWLTEIYAARFGLPRASD</sequence>
<dbReference type="OrthoDB" id="9076738at2"/>
<dbReference type="GO" id="GO:0003700">
    <property type="term" value="F:DNA-binding transcription factor activity"/>
    <property type="evidence" value="ECO:0007669"/>
    <property type="project" value="InterPro"/>
</dbReference>
<dbReference type="KEGG" id="odi:ODI_R2460"/>
<dbReference type="Pfam" id="PF00126">
    <property type="entry name" value="HTH_1"/>
    <property type="match status" value="1"/>
</dbReference>
<reference evidence="7 8" key="2">
    <citation type="submission" date="2017-08" db="EMBL/GenBank/DDBJ databases">
        <authorList>
            <person name="de Groot N.N."/>
        </authorList>
    </citation>
    <scope>NUCLEOTIDE SEQUENCE [LARGE SCALE GENOMIC DNA]</scope>
    <source>
        <strain evidence="7">Orrdi1</strain>
    </source>
</reference>
<feature type="domain" description="HTH lysR-type" evidence="5">
    <location>
        <begin position="1"/>
        <end position="59"/>
    </location>
</feature>
<evidence type="ECO:0000256" key="2">
    <source>
        <dbReference type="ARBA" id="ARBA00023015"/>
    </source>
</evidence>
<dbReference type="Proteomes" id="UP000078558">
    <property type="component" value="Chromosome I"/>
</dbReference>
<dbReference type="AlphaFoldDB" id="A0A1C3K7P7"/>